<reference evidence="1" key="2">
    <citation type="submission" date="2022-01" db="EMBL/GenBank/DDBJ databases">
        <authorList>
            <person name="Yamashiro T."/>
            <person name="Shiraishi A."/>
            <person name="Satake H."/>
            <person name="Nakayama K."/>
        </authorList>
    </citation>
    <scope>NUCLEOTIDE SEQUENCE</scope>
</reference>
<organism evidence="1 2">
    <name type="scientific">Tanacetum coccineum</name>
    <dbReference type="NCBI Taxonomy" id="301880"/>
    <lineage>
        <taxon>Eukaryota</taxon>
        <taxon>Viridiplantae</taxon>
        <taxon>Streptophyta</taxon>
        <taxon>Embryophyta</taxon>
        <taxon>Tracheophyta</taxon>
        <taxon>Spermatophyta</taxon>
        <taxon>Magnoliopsida</taxon>
        <taxon>eudicotyledons</taxon>
        <taxon>Gunneridae</taxon>
        <taxon>Pentapetalae</taxon>
        <taxon>asterids</taxon>
        <taxon>campanulids</taxon>
        <taxon>Asterales</taxon>
        <taxon>Asteraceae</taxon>
        <taxon>Asteroideae</taxon>
        <taxon>Anthemideae</taxon>
        <taxon>Anthemidinae</taxon>
        <taxon>Tanacetum</taxon>
    </lineage>
</organism>
<accession>A0ABQ5FB28</accession>
<name>A0ABQ5FB28_9ASTR</name>
<evidence type="ECO:0000313" key="1">
    <source>
        <dbReference type="EMBL" id="GJT60500.1"/>
    </source>
</evidence>
<reference evidence="1" key="1">
    <citation type="journal article" date="2022" name="Int. J. Mol. Sci.">
        <title>Draft Genome of Tanacetum Coccineum: Genomic Comparison of Closely Related Tanacetum-Family Plants.</title>
        <authorList>
            <person name="Yamashiro T."/>
            <person name="Shiraishi A."/>
            <person name="Nakayama K."/>
            <person name="Satake H."/>
        </authorList>
    </citation>
    <scope>NUCLEOTIDE SEQUENCE</scope>
</reference>
<evidence type="ECO:0000313" key="2">
    <source>
        <dbReference type="Proteomes" id="UP001151760"/>
    </source>
</evidence>
<comment type="caution">
    <text evidence="1">The sequence shown here is derived from an EMBL/GenBank/DDBJ whole genome shotgun (WGS) entry which is preliminary data.</text>
</comment>
<gene>
    <name evidence="1" type="ORF">Tco_1004033</name>
</gene>
<sequence length="364" mass="39518">MVRVEALSEDQLNAKMSVLHYMMMSHGCELLARYRGLLQSHHEYVQLADSRLKGYEEKVAGAAGLELQVSTLKKQVSGLNDKLASSDASFSKSKAKGKEMKKKIKSITKSLDNLHAEVARLSVALNQATMLEAEKDEEILCLKTTPSEFASFFRGQFQDLVWKFLASDEFSRVQGEHLSLAASVEFECGLSLLKPPLIDRTDYAFLNKISEHATEPLSVILQFESEKLARPTNVLPSRDARVSPPTIKESIVTPTSKSLELSANVDLIAFVVVSEHNEDMVNAEVDGSDTKMTDDTVAAKSWHAFVQGIYVALEDAVELVEVGSGRASSGPNDVVVALSVGEKGDGLVPSSAAGEEAAANSSRV</sequence>
<proteinExistence type="predicted"/>
<protein>
    <submittedName>
        <fullName evidence="1">Uncharacterized protein</fullName>
    </submittedName>
</protein>
<dbReference type="Proteomes" id="UP001151760">
    <property type="component" value="Unassembled WGS sequence"/>
</dbReference>
<keyword evidence="2" id="KW-1185">Reference proteome</keyword>
<dbReference type="EMBL" id="BQNB010017205">
    <property type="protein sequence ID" value="GJT60500.1"/>
    <property type="molecule type" value="Genomic_DNA"/>
</dbReference>